<sequence>MNKVVLIGRLTKDPELKFTPGTGTAVTTLTLAVDKYNRSTGQRDADFIPVVIWGKQAESTANYMSKGSQMAISGRIQTRSYDAKDGTKRYVTEVVADDVQFLSKGSGSSQNASQGFGGGSEYGASSNNNSFGGGTFDEDMTPVDDGDIPF</sequence>
<dbReference type="Pfam" id="PF00436">
    <property type="entry name" value="SSB"/>
    <property type="match status" value="1"/>
</dbReference>
<dbReference type="NCBIfam" id="TIGR00621">
    <property type="entry name" value="ssb"/>
    <property type="match status" value="1"/>
</dbReference>
<dbReference type="Proteomes" id="UP000184035">
    <property type="component" value="Unassembled WGS sequence"/>
</dbReference>
<dbReference type="STRING" id="1533.SAMN05443638_11546"/>
<evidence type="ECO:0000256" key="1">
    <source>
        <dbReference type="ARBA" id="ARBA00023125"/>
    </source>
</evidence>
<dbReference type="GO" id="GO:0009295">
    <property type="term" value="C:nucleoid"/>
    <property type="evidence" value="ECO:0007669"/>
    <property type="project" value="TreeGrafter"/>
</dbReference>
<organism evidence="5 6">
    <name type="scientific">Clostridium fallax</name>
    <dbReference type="NCBI Taxonomy" id="1533"/>
    <lineage>
        <taxon>Bacteria</taxon>
        <taxon>Bacillati</taxon>
        <taxon>Bacillota</taxon>
        <taxon>Clostridia</taxon>
        <taxon>Eubacteriales</taxon>
        <taxon>Clostridiaceae</taxon>
        <taxon>Clostridium</taxon>
    </lineage>
</organism>
<dbReference type="SUPFAM" id="SSF50249">
    <property type="entry name" value="Nucleic acid-binding proteins"/>
    <property type="match status" value="1"/>
</dbReference>
<dbReference type="CDD" id="cd04496">
    <property type="entry name" value="SSB_OBF"/>
    <property type="match status" value="1"/>
</dbReference>
<name>A0A1M4X1U7_9CLOT</name>
<dbReference type="InterPro" id="IPR000424">
    <property type="entry name" value="Primosome_PriB/ssb"/>
</dbReference>
<dbReference type="AlphaFoldDB" id="A0A1M4X1U7"/>
<dbReference type="InterPro" id="IPR012340">
    <property type="entry name" value="NA-bd_OB-fold"/>
</dbReference>
<accession>A0A1M4X1U7</accession>
<evidence type="ECO:0000256" key="4">
    <source>
        <dbReference type="SAM" id="MobiDB-lite"/>
    </source>
</evidence>
<keyword evidence="6" id="KW-1185">Reference proteome</keyword>
<dbReference type="RefSeq" id="WP_072896283.1">
    <property type="nucleotide sequence ID" value="NZ_FQVM01000015.1"/>
</dbReference>
<dbReference type="HAMAP" id="MF_00984">
    <property type="entry name" value="SSB"/>
    <property type="match status" value="1"/>
</dbReference>
<dbReference type="PROSITE" id="PS50935">
    <property type="entry name" value="SSB"/>
    <property type="match status" value="1"/>
</dbReference>
<evidence type="ECO:0000313" key="6">
    <source>
        <dbReference type="Proteomes" id="UP000184035"/>
    </source>
</evidence>
<reference evidence="5 6" key="1">
    <citation type="submission" date="2016-11" db="EMBL/GenBank/DDBJ databases">
        <authorList>
            <person name="Jaros S."/>
            <person name="Januszkiewicz K."/>
            <person name="Wedrychowicz H."/>
        </authorList>
    </citation>
    <scope>NUCLEOTIDE SEQUENCE [LARGE SCALE GENOMIC DNA]</scope>
    <source>
        <strain evidence="5 6">DSM 2631</strain>
    </source>
</reference>
<dbReference type="EMBL" id="FQVM01000015">
    <property type="protein sequence ID" value="SHE87425.1"/>
    <property type="molecule type" value="Genomic_DNA"/>
</dbReference>
<feature type="compositionally biased region" description="Polar residues" evidence="4">
    <location>
        <begin position="103"/>
        <end position="114"/>
    </location>
</feature>
<dbReference type="OrthoDB" id="9809878at2"/>
<gene>
    <name evidence="5" type="ORF">SAMN05443638_11546</name>
</gene>
<comment type="caution">
    <text evidence="2">Lacks conserved residue(s) required for the propagation of feature annotation.</text>
</comment>
<protein>
    <recommendedName>
        <fullName evidence="2 3">Single-stranded DNA-binding protein</fullName>
        <shortName evidence="2">SSB</shortName>
    </recommendedName>
</protein>
<evidence type="ECO:0000313" key="5">
    <source>
        <dbReference type="EMBL" id="SHE87425.1"/>
    </source>
</evidence>
<dbReference type="Gene3D" id="2.40.50.140">
    <property type="entry name" value="Nucleic acid-binding proteins"/>
    <property type="match status" value="1"/>
</dbReference>
<proteinExistence type="inferred from homology"/>
<dbReference type="GO" id="GO:0003697">
    <property type="term" value="F:single-stranded DNA binding"/>
    <property type="evidence" value="ECO:0007669"/>
    <property type="project" value="UniProtKB-UniRule"/>
</dbReference>
<comment type="subunit">
    <text evidence="2">Homotetramer.</text>
</comment>
<keyword evidence="1 2" id="KW-0238">DNA-binding</keyword>
<evidence type="ECO:0000256" key="2">
    <source>
        <dbReference type="HAMAP-Rule" id="MF_00984"/>
    </source>
</evidence>
<feature type="compositionally biased region" description="Acidic residues" evidence="4">
    <location>
        <begin position="136"/>
        <end position="150"/>
    </location>
</feature>
<dbReference type="PANTHER" id="PTHR10302">
    <property type="entry name" value="SINGLE-STRANDED DNA-BINDING PROTEIN"/>
    <property type="match status" value="1"/>
</dbReference>
<dbReference type="PANTHER" id="PTHR10302:SF27">
    <property type="entry name" value="SINGLE-STRANDED DNA-BINDING PROTEIN"/>
    <property type="match status" value="1"/>
</dbReference>
<dbReference type="GO" id="GO:0006260">
    <property type="term" value="P:DNA replication"/>
    <property type="evidence" value="ECO:0007669"/>
    <property type="project" value="InterPro"/>
</dbReference>
<feature type="region of interest" description="Disordered" evidence="4">
    <location>
        <begin position="103"/>
        <end position="150"/>
    </location>
</feature>
<evidence type="ECO:0000256" key="3">
    <source>
        <dbReference type="RuleBase" id="RU000524"/>
    </source>
</evidence>
<dbReference type="InterPro" id="IPR011344">
    <property type="entry name" value="ssDNA-bd"/>
</dbReference>